<proteinExistence type="predicted"/>
<reference evidence="1 2" key="1">
    <citation type="submission" date="2018-01" db="EMBL/GenBank/DDBJ databases">
        <title>Genome sequence of the PGP bacterium Paenibacillus illinoisensis E3.</title>
        <authorList>
            <person name="Rolli E."/>
            <person name="Marasco R."/>
            <person name="Bessem C."/>
            <person name="Michoud G."/>
            <person name="Gaiarsa S."/>
            <person name="Borin S."/>
            <person name="Daffonchio D."/>
        </authorList>
    </citation>
    <scope>NUCLEOTIDE SEQUENCE [LARGE SCALE GENOMIC DNA]</scope>
    <source>
        <strain evidence="1 2">E3</strain>
    </source>
</reference>
<evidence type="ECO:0000313" key="2">
    <source>
        <dbReference type="Proteomes" id="UP000247459"/>
    </source>
</evidence>
<gene>
    <name evidence="1" type="ORF">PIL02S_03538</name>
</gene>
<dbReference type="EMBL" id="PRLG01000020">
    <property type="protein sequence ID" value="PYY28382.1"/>
    <property type="molecule type" value="Genomic_DNA"/>
</dbReference>
<sequence>MGSHIGKLDLYSLALDSYEQVSIRQLLLRRKFALPQDHLHWQSIIPDSSHAE</sequence>
<accession>A0A2W0CE49</accession>
<evidence type="ECO:0000313" key="1">
    <source>
        <dbReference type="EMBL" id="PYY28382.1"/>
    </source>
</evidence>
<dbReference type="AlphaFoldDB" id="A0A2W0CE49"/>
<organism evidence="1 2">
    <name type="scientific">Paenibacillus illinoisensis</name>
    <dbReference type="NCBI Taxonomy" id="59845"/>
    <lineage>
        <taxon>Bacteria</taxon>
        <taxon>Bacillati</taxon>
        <taxon>Bacillota</taxon>
        <taxon>Bacilli</taxon>
        <taxon>Bacillales</taxon>
        <taxon>Paenibacillaceae</taxon>
        <taxon>Paenibacillus</taxon>
    </lineage>
</organism>
<comment type="caution">
    <text evidence="1">The sequence shown here is derived from an EMBL/GenBank/DDBJ whole genome shotgun (WGS) entry which is preliminary data.</text>
</comment>
<dbReference type="Proteomes" id="UP000247459">
    <property type="component" value="Unassembled WGS sequence"/>
</dbReference>
<name>A0A2W0CE49_9BACL</name>
<protein>
    <submittedName>
        <fullName evidence="1">Uncharacterized protein</fullName>
    </submittedName>
</protein>